<evidence type="ECO:0000313" key="3">
    <source>
        <dbReference type="EMBL" id="KAH8025165.1"/>
    </source>
</evidence>
<sequence>MVSEVGYEPPPTFVDQKLSLVSPEGNPNPDASPPTKFSDGHRGNITPDNPLGCHQVQPAQPEEDYSATISPHTPGSPLAGLRRSGRQRSEAKRLHYGPSFHQNVRVCEKHFDASDVVRTDEHLVNGVVVSLQREKPRLRTNAVPRIFDELPAYLTKPKPSSRPATQGQPAKRPRELSPECAAVECQNVNTDSAGEASDDAAASDSGHADQACQTEQAVCSFLEVQALKAQLSSTRQRLERCQKQLAKTRVLANKNARLLQNLDKLSTREKLIYDQCIMKANAKSPKAARYKKAWIYDCLLLKIKSTAVYTFLHENEYLPLPNPRTLYTYLRSLKADFGFDSSLFTVLKDKLQVLPERERRGVLMFDEMSVRKSVHIRESDMALLGKVNFAEHTRPSDCEKDGDHVLVFLFRPFLGGWSQTVGTFCSSGAAPGSIVAMLLLQCIVHLSNAGAIVDAVTCDNSTPNRSALRSLGINSDQKQLQTSFQHPCDPLRTVQALIDPPHVFKCIRNNLQKVGKFLLPEGHEVHHFHYSALLEYEEQQAGLRAVPKLTRAHIFPNAFQKISARLAVQASTYHFTKQMNDPVDCLNSRRPQDVHNNEAEHIARFFGIARHVAGDGGQPTVQQFLFIYRMLSVNNLVWPPKRASVDGSGPQLLLTLQGLFDKEKPSTTQVDTLVVLLDDVLLEPTTDCVKDIGSLSTKDSILDYLGGYVAKKFSNLDCFGCIETMLSTTRQPSALIQTTSRGYLKVPSSRLLALLKIVEEHVETYTVQNIACGDVYARIVEGILLDSRTASASVGSLSTAEHQRRLIKWPATGVKRRNSSCRLRYLLRRRLPQERTTTWSYQLV</sequence>
<evidence type="ECO:0000256" key="1">
    <source>
        <dbReference type="SAM" id="MobiDB-lite"/>
    </source>
</evidence>
<dbReference type="InterPro" id="IPR048365">
    <property type="entry name" value="TNP-like_RNaseH_N"/>
</dbReference>
<gene>
    <name evidence="3" type="ORF">HPB51_004007</name>
</gene>
<evidence type="ECO:0000313" key="4">
    <source>
        <dbReference type="Proteomes" id="UP000821866"/>
    </source>
</evidence>
<accession>A0A9J6DSL2</accession>
<protein>
    <recommendedName>
        <fullName evidence="2">Transposable element P transposase-like RNase H domain-containing protein</fullName>
    </recommendedName>
</protein>
<dbReference type="VEuPathDB" id="VectorBase:LOC119172505"/>
<organism evidence="3 4">
    <name type="scientific">Rhipicephalus microplus</name>
    <name type="common">Cattle tick</name>
    <name type="synonym">Boophilus microplus</name>
    <dbReference type="NCBI Taxonomy" id="6941"/>
    <lineage>
        <taxon>Eukaryota</taxon>
        <taxon>Metazoa</taxon>
        <taxon>Ecdysozoa</taxon>
        <taxon>Arthropoda</taxon>
        <taxon>Chelicerata</taxon>
        <taxon>Arachnida</taxon>
        <taxon>Acari</taxon>
        <taxon>Parasitiformes</taxon>
        <taxon>Ixodida</taxon>
        <taxon>Ixodoidea</taxon>
        <taxon>Ixodidae</taxon>
        <taxon>Rhipicephalinae</taxon>
        <taxon>Rhipicephalus</taxon>
        <taxon>Boophilus</taxon>
    </lineage>
</organism>
<name>A0A9J6DSL2_RHIMP</name>
<dbReference type="AlphaFoldDB" id="A0A9J6DSL2"/>
<reference evidence="3" key="1">
    <citation type="journal article" date="2020" name="Cell">
        <title>Large-Scale Comparative Analyses of Tick Genomes Elucidate Their Genetic Diversity and Vector Capacities.</title>
        <authorList>
            <consortium name="Tick Genome and Microbiome Consortium (TIGMIC)"/>
            <person name="Jia N."/>
            <person name="Wang J."/>
            <person name="Shi W."/>
            <person name="Du L."/>
            <person name="Sun Y."/>
            <person name="Zhan W."/>
            <person name="Jiang J.F."/>
            <person name="Wang Q."/>
            <person name="Zhang B."/>
            <person name="Ji P."/>
            <person name="Bell-Sakyi L."/>
            <person name="Cui X.M."/>
            <person name="Yuan T.T."/>
            <person name="Jiang B.G."/>
            <person name="Yang W.F."/>
            <person name="Lam T.T."/>
            <person name="Chang Q.C."/>
            <person name="Ding S.J."/>
            <person name="Wang X.J."/>
            <person name="Zhu J.G."/>
            <person name="Ruan X.D."/>
            <person name="Zhao L."/>
            <person name="Wei J.T."/>
            <person name="Ye R.Z."/>
            <person name="Que T.C."/>
            <person name="Du C.H."/>
            <person name="Zhou Y.H."/>
            <person name="Cheng J.X."/>
            <person name="Dai P.F."/>
            <person name="Guo W.B."/>
            <person name="Han X.H."/>
            <person name="Huang E.J."/>
            <person name="Li L.F."/>
            <person name="Wei W."/>
            <person name="Gao Y.C."/>
            <person name="Liu J.Z."/>
            <person name="Shao H.Z."/>
            <person name="Wang X."/>
            <person name="Wang C.C."/>
            <person name="Yang T.C."/>
            <person name="Huo Q.B."/>
            <person name="Li W."/>
            <person name="Chen H.Y."/>
            <person name="Chen S.E."/>
            <person name="Zhou L.G."/>
            <person name="Ni X.B."/>
            <person name="Tian J.H."/>
            <person name="Sheng Y."/>
            <person name="Liu T."/>
            <person name="Pan Y.S."/>
            <person name="Xia L.Y."/>
            <person name="Li J."/>
            <person name="Zhao F."/>
            <person name="Cao W.C."/>
        </authorList>
    </citation>
    <scope>NUCLEOTIDE SEQUENCE</scope>
    <source>
        <strain evidence="3">Rmic-2018</strain>
    </source>
</reference>
<dbReference type="VEuPathDB" id="VectorBase:LOC119159783"/>
<feature type="domain" description="Transposable element P transposase-like RNase H" evidence="2">
    <location>
        <begin position="337"/>
        <end position="472"/>
    </location>
</feature>
<keyword evidence="4" id="KW-1185">Reference proteome</keyword>
<evidence type="ECO:0000259" key="2">
    <source>
        <dbReference type="Pfam" id="PF21787"/>
    </source>
</evidence>
<dbReference type="VEuPathDB" id="VectorBase:LOC119184074"/>
<dbReference type="Pfam" id="PF21787">
    <property type="entry name" value="TNP-like_RNaseH_N"/>
    <property type="match status" value="1"/>
</dbReference>
<feature type="region of interest" description="Disordered" evidence="1">
    <location>
        <begin position="1"/>
        <end position="97"/>
    </location>
</feature>
<proteinExistence type="predicted"/>
<dbReference type="Proteomes" id="UP000821866">
    <property type="component" value="Unassembled WGS sequence"/>
</dbReference>
<reference evidence="3" key="2">
    <citation type="submission" date="2021-09" db="EMBL/GenBank/DDBJ databases">
        <authorList>
            <person name="Jia N."/>
            <person name="Wang J."/>
            <person name="Shi W."/>
            <person name="Du L."/>
            <person name="Sun Y."/>
            <person name="Zhan W."/>
            <person name="Jiang J."/>
            <person name="Wang Q."/>
            <person name="Zhang B."/>
            <person name="Ji P."/>
            <person name="Sakyi L.B."/>
            <person name="Cui X."/>
            <person name="Yuan T."/>
            <person name="Jiang B."/>
            <person name="Yang W."/>
            <person name="Lam T.T.-Y."/>
            <person name="Chang Q."/>
            <person name="Ding S."/>
            <person name="Wang X."/>
            <person name="Zhu J."/>
            <person name="Ruan X."/>
            <person name="Zhao L."/>
            <person name="Wei J."/>
            <person name="Que T."/>
            <person name="Du C."/>
            <person name="Cheng J."/>
            <person name="Dai P."/>
            <person name="Han X."/>
            <person name="Huang E."/>
            <person name="Gao Y."/>
            <person name="Liu J."/>
            <person name="Shao H."/>
            <person name="Ye R."/>
            <person name="Li L."/>
            <person name="Wei W."/>
            <person name="Wang X."/>
            <person name="Wang C."/>
            <person name="Huo Q."/>
            <person name="Li W."/>
            <person name="Guo W."/>
            <person name="Chen H."/>
            <person name="Chen S."/>
            <person name="Zhou L."/>
            <person name="Zhou L."/>
            <person name="Ni X."/>
            <person name="Tian J."/>
            <person name="Zhou Y."/>
            <person name="Sheng Y."/>
            <person name="Liu T."/>
            <person name="Pan Y."/>
            <person name="Xia L."/>
            <person name="Li J."/>
            <person name="Zhao F."/>
            <person name="Cao W."/>
        </authorList>
    </citation>
    <scope>NUCLEOTIDE SEQUENCE</scope>
    <source>
        <strain evidence="3">Rmic-2018</strain>
        <tissue evidence="3">Larvae</tissue>
    </source>
</reference>
<dbReference type="EMBL" id="JABSTU010000007">
    <property type="protein sequence ID" value="KAH8025165.1"/>
    <property type="molecule type" value="Genomic_DNA"/>
</dbReference>
<comment type="caution">
    <text evidence="3">The sequence shown here is derived from an EMBL/GenBank/DDBJ whole genome shotgun (WGS) entry which is preliminary data.</text>
</comment>
<feature type="region of interest" description="Disordered" evidence="1">
    <location>
        <begin position="153"/>
        <end position="177"/>
    </location>
</feature>